<sequence>MYHSLKNSPVFVAAVLDPGTSSNTYTVNLSLWGSRYIYPPVRQLITSFAIPKAWKKPPGDPRVQLELNVDGKIDFSIEESFLLRCRLHEVQHSAACRYSLRSSFCIAGHLSVVSLPKIQSSRPVRSHVSLKSFEDPTKIVAMGYLVCSNPTKLVGSHKLGPNFLEGNIQVAIVREEYLITSFSILQTIGEMLGVYIAWPRKLVVHD</sequence>
<dbReference type="EMBL" id="CM044701">
    <property type="protein sequence ID" value="KAI5682166.1"/>
    <property type="molecule type" value="Genomic_DNA"/>
</dbReference>
<comment type="caution">
    <text evidence="1">The sequence shown here is derived from an EMBL/GenBank/DDBJ whole genome shotgun (WGS) entry which is preliminary data.</text>
</comment>
<proteinExistence type="predicted"/>
<dbReference type="Proteomes" id="UP001060085">
    <property type="component" value="Linkage Group LG01"/>
</dbReference>
<accession>A0ACC0CBK8</accession>
<organism evidence="1 2">
    <name type="scientific">Catharanthus roseus</name>
    <name type="common">Madagascar periwinkle</name>
    <name type="synonym">Vinca rosea</name>
    <dbReference type="NCBI Taxonomy" id="4058"/>
    <lineage>
        <taxon>Eukaryota</taxon>
        <taxon>Viridiplantae</taxon>
        <taxon>Streptophyta</taxon>
        <taxon>Embryophyta</taxon>
        <taxon>Tracheophyta</taxon>
        <taxon>Spermatophyta</taxon>
        <taxon>Magnoliopsida</taxon>
        <taxon>eudicotyledons</taxon>
        <taxon>Gunneridae</taxon>
        <taxon>Pentapetalae</taxon>
        <taxon>asterids</taxon>
        <taxon>lamiids</taxon>
        <taxon>Gentianales</taxon>
        <taxon>Apocynaceae</taxon>
        <taxon>Rauvolfioideae</taxon>
        <taxon>Vinceae</taxon>
        <taxon>Catharanthinae</taxon>
        <taxon>Catharanthus</taxon>
    </lineage>
</organism>
<gene>
    <name evidence="1" type="ORF">M9H77_03394</name>
</gene>
<protein>
    <submittedName>
        <fullName evidence="1">Uncharacterized protein</fullName>
    </submittedName>
</protein>
<name>A0ACC0CBK8_CATRO</name>
<evidence type="ECO:0000313" key="1">
    <source>
        <dbReference type="EMBL" id="KAI5682166.1"/>
    </source>
</evidence>
<reference evidence="2" key="1">
    <citation type="journal article" date="2023" name="Nat. Plants">
        <title>Single-cell RNA sequencing provides a high-resolution roadmap for understanding the multicellular compartmentation of specialized metabolism.</title>
        <authorList>
            <person name="Sun S."/>
            <person name="Shen X."/>
            <person name="Li Y."/>
            <person name="Li Y."/>
            <person name="Wang S."/>
            <person name="Li R."/>
            <person name="Zhang H."/>
            <person name="Shen G."/>
            <person name="Guo B."/>
            <person name="Wei J."/>
            <person name="Xu J."/>
            <person name="St-Pierre B."/>
            <person name="Chen S."/>
            <person name="Sun C."/>
        </authorList>
    </citation>
    <scope>NUCLEOTIDE SEQUENCE [LARGE SCALE GENOMIC DNA]</scope>
</reference>
<keyword evidence="2" id="KW-1185">Reference proteome</keyword>
<evidence type="ECO:0000313" key="2">
    <source>
        <dbReference type="Proteomes" id="UP001060085"/>
    </source>
</evidence>